<organism evidence="4 5">
    <name type="scientific">Mycolicibacterium brisbanense</name>
    <dbReference type="NCBI Taxonomy" id="146020"/>
    <lineage>
        <taxon>Bacteria</taxon>
        <taxon>Bacillati</taxon>
        <taxon>Actinomycetota</taxon>
        <taxon>Actinomycetes</taxon>
        <taxon>Mycobacteriales</taxon>
        <taxon>Mycobacteriaceae</taxon>
        <taxon>Mycolicibacterium</taxon>
    </lineage>
</organism>
<dbReference type="SUPFAM" id="SSF53686">
    <property type="entry name" value="Tryptophan synthase beta subunit-like PLP-dependent enzymes"/>
    <property type="match status" value="1"/>
</dbReference>
<dbReference type="PANTHER" id="PTHR42937:SF1">
    <property type="entry name" value="DIAMINOPROPIONATE AMMONIA-LYASE"/>
    <property type="match status" value="1"/>
</dbReference>
<comment type="caution">
    <text evidence="4">The sequence shown here is derived from an EMBL/GenBank/DDBJ whole genome shotgun (WGS) entry which is preliminary data.</text>
</comment>
<dbReference type="Proteomes" id="UP000069620">
    <property type="component" value="Unassembled WGS sequence"/>
</dbReference>
<gene>
    <name evidence="4" type="ORF">RMCB_4088</name>
</gene>
<comment type="cofactor">
    <cofactor evidence="1">
        <name>pyridoxal 5'-phosphate</name>
        <dbReference type="ChEBI" id="CHEBI:597326"/>
    </cofactor>
</comment>
<dbReference type="CDD" id="cd00640">
    <property type="entry name" value="Trp-synth-beta_II"/>
    <property type="match status" value="1"/>
</dbReference>
<keyword evidence="4" id="KW-0456">Lyase</keyword>
<evidence type="ECO:0000259" key="3">
    <source>
        <dbReference type="Pfam" id="PF00291"/>
    </source>
</evidence>
<evidence type="ECO:0000256" key="1">
    <source>
        <dbReference type="ARBA" id="ARBA00001933"/>
    </source>
</evidence>
<dbReference type="EMBL" id="BCSX01000035">
    <property type="protein sequence ID" value="GAS89992.1"/>
    <property type="molecule type" value="Genomic_DNA"/>
</dbReference>
<sequence>MLTTEPFVLNPQWAPGGAAAPRQTDEIRRFHETLPNYAVTPLVALPTVADTLGLGTVLVKDESLRLGLPAFKMLGASWAVHRALRSSVHARPRLVTATDGNHGRAVARMAALLKLPATIVVPEGVSARAVDLIRAEGADVRVLDMPYDRAVEHAATLADTDPDSLLLQDTSWPGYEEVPQWIVDGYATLFDEAAEQAAAVSGGFDLIVVPAGVGSLAHAAVIFGRSHPDCRIVAVEPDVADCVRASLSAGALTTVPTGQTTMAGLNCGTPSYLAWPDLQKGLAGAVVVDDQAAADASADLAPLGVDAGPCGAASLAALRILAADPVRSHLGLGPDSTVLLLNTEGSSASGG</sequence>
<dbReference type="RefSeq" id="WP_234792194.1">
    <property type="nucleotide sequence ID" value="NZ_BCSX01000035.1"/>
</dbReference>
<dbReference type="AlphaFoldDB" id="A0A100W1Q4"/>
<keyword evidence="5" id="KW-1185">Reference proteome</keyword>
<dbReference type="InterPro" id="IPR036052">
    <property type="entry name" value="TrpB-like_PALP_sf"/>
</dbReference>
<reference evidence="5" key="2">
    <citation type="submission" date="2016-02" db="EMBL/GenBank/DDBJ databases">
        <title>Draft genome sequence of five rapidly growing Mycobacterium species.</title>
        <authorList>
            <person name="Katahira K."/>
            <person name="Gotou Y."/>
            <person name="Iida K."/>
            <person name="Ogura Y."/>
            <person name="Hayashi T."/>
        </authorList>
    </citation>
    <scope>NUCLEOTIDE SEQUENCE [LARGE SCALE GENOMIC DNA]</scope>
    <source>
        <strain evidence="5">JCM15654</strain>
    </source>
</reference>
<dbReference type="PANTHER" id="PTHR42937">
    <property type="match status" value="1"/>
</dbReference>
<proteinExistence type="predicted"/>
<dbReference type="GO" id="GO:1901605">
    <property type="term" value="P:alpha-amino acid metabolic process"/>
    <property type="evidence" value="ECO:0007669"/>
    <property type="project" value="UniProtKB-ARBA"/>
</dbReference>
<name>A0A100W1Q4_9MYCO</name>
<dbReference type="GO" id="GO:0016829">
    <property type="term" value="F:lyase activity"/>
    <property type="evidence" value="ECO:0007669"/>
    <property type="project" value="UniProtKB-KW"/>
</dbReference>
<reference evidence="5" key="1">
    <citation type="journal article" date="2016" name="Genome Announc.">
        <title>Draft Genome Sequences of Five Rapidly Growing Mycobacterium Species, M. thermoresistibile, M. fortuitum subsp. acetamidolyticum, M. canariasense, M. brisbanense, and M. novocastrense.</title>
        <authorList>
            <person name="Katahira K."/>
            <person name="Ogura Y."/>
            <person name="Gotoh Y."/>
            <person name="Hayashi T."/>
        </authorList>
    </citation>
    <scope>NUCLEOTIDE SEQUENCE [LARGE SCALE GENOMIC DNA]</scope>
    <source>
        <strain evidence="5">JCM15654</strain>
    </source>
</reference>
<evidence type="ECO:0000256" key="2">
    <source>
        <dbReference type="ARBA" id="ARBA00022898"/>
    </source>
</evidence>
<accession>A0A100W1Q4</accession>
<dbReference type="STRING" id="146020.RMCB_4088"/>
<dbReference type="Gene3D" id="3.40.50.1100">
    <property type="match status" value="3"/>
</dbReference>
<evidence type="ECO:0000313" key="4">
    <source>
        <dbReference type="EMBL" id="GAS89992.1"/>
    </source>
</evidence>
<protein>
    <submittedName>
        <fullName evidence="4">Diaminopropionate ammonia-lyase</fullName>
    </submittedName>
</protein>
<dbReference type="InterPro" id="IPR001926">
    <property type="entry name" value="TrpB-like_PALP"/>
</dbReference>
<dbReference type="Pfam" id="PF00291">
    <property type="entry name" value="PALP"/>
    <property type="match status" value="1"/>
</dbReference>
<keyword evidence="2" id="KW-0663">Pyridoxal phosphate</keyword>
<feature type="domain" description="Tryptophan synthase beta chain-like PALP" evidence="3">
    <location>
        <begin position="36"/>
        <end position="342"/>
    </location>
</feature>
<evidence type="ECO:0000313" key="5">
    <source>
        <dbReference type="Proteomes" id="UP000069620"/>
    </source>
</evidence>